<sequence>MDYGKEGVEDFRVAISIGADHYYTGPRVMTTVGDQYVLRFPKIGISDWEYLEEYEVTDALDLEPVTTSIDVYPSLLTHHRMAVWYPRPVELPILVPGSDKIQRHALLLTGYGVDTFVIPFYIGKGAWTVDSWMNGYIRVCRDFVKFAAKIRGQVF</sequence>
<dbReference type="Pfam" id="PF00112">
    <property type="entry name" value="Peptidase_C1"/>
    <property type="match status" value="1"/>
</dbReference>
<feature type="domain" description="Peptidase C1A papain C-terminal" evidence="1">
    <location>
        <begin position="52"/>
        <end position="142"/>
    </location>
</feature>
<accession>A0A1U7WYV0</accession>
<evidence type="ECO:0000313" key="2">
    <source>
        <dbReference type="Proteomes" id="UP000189701"/>
    </source>
</evidence>
<gene>
    <name evidence="3" type="primary">LOC104228989</name>
</gene>
<dbReference type="Gene3D" id="3.90.70.10">
    <property type="entry name" value="Cysteine proteinases"/>
    <property type="match status" value="1"/>
</dbReference>
<protein>
    <submittedName>
        <fullName evidence="3">Uncharacterized protein LOC104228989</fullName>
    </submittedName>
</protein>
<keyword evidence="2" id="KW-1185">Reference proteome</keyword>
<reference evidence="2" key="1">
    <citation type="journal article" date="2013" name="Genome Biol.">
        <title>Reference genomes and transcriptomes of Nicotiana sylvestris and Nicotiana tomentosiformis.</title>
        <authorList>
            <person name="Sierro N."/>
            <person name="Battey J.N."/>
            <person name="Ouadi S."/>
            <person name="Bovet L."/>
            <person name="Goepfert S."/>
            <person name="Bakaher N."/>
            <person name="Peitsch M.C."/>
            <person name="Ivanov N.V."/>
        </authorList>
    </citation>
    <scope>NUCLEOTIDE SEQUENCE [LARGE SCALE GENOMIC DNA]</scope>
</reference>
<dbReference type="AlphaFoldDB" id="A0A1U7WYV0"/>
<dbReference type="SUPFAM" id="SSF54001">
    <property type="entry name" value="Cysteine proteinases"/>
    <property type="match status" value="1"/>
</dbReference>
<proteinExistence type="predicted"/>
<evidence type="ECO:0000313" key="3">
    <source>
        <dbReference type="RefSeq" id="XP_009779854.1"/>
    </source>
</evidence>
<dbReference type="Proteomes" id="UP000189701">
    <property type="component" value="Unplaced"/>
</dbReference>
<dbReference type="InterPro" id="IPR038765">
    <property type="entry name" value="Papain-like_cys_pep_sf"/>
</dbReference>
<reference evidence="3" key="2">
    <citation type="submission" date="2025-08" db="UniProtKB">
        <authorList>
            <consortium name="RefSeq"/>
        </authorList>
    </citation>
    <scope>IDENTIFICATION</scope>
    <source>
        <tissue evidence="3">Leaf</tissue>
    </source>
</reference>
<dbReference type="InterPro" id="IPR000668">
    <property type="entry name" value="Peptidase_C1A_C"/>
</dbReference>
<name>A0A1U7WYV0_NICSY</name>
<dbReference type="GO" id="GO:0008234">
    <property type="term" value="F:cysteine-type peptidase activity"/>
    <property type="evidence" value="ECO:0007669"/>
    <property type="project" value="InterPro"/>
</dbReference>
<dbReference type="RefSeq" id="XP_009779854.1">
    <property type="nucleotide sequence ID" value="XM_009781552.1"/>
</dbReference>
<dbReference type="GO" id="GO:0006508">
    <property type="term" value="P:proteolysis"/>
    <property type="evidence" value="ECO:0007669"/>
    <property type="project" value="InterPro"/>
</dbReference>
<evidence type="ECO:0000259" key="1">
    <source>
        <dbReference type="Pfam" id="PF00112"/>
    </source>
</evidence>
<organism evidence="2 3">
    <name type="scientific">Nicotiana sylvestris</name>
    <name type="common">Wood tobacco</name>
    <name type="synonym">South American tobacco</name>
    <dbReference type="NCBI Taxonomy" id="4096"/>
    <lineage>
        <taxon>Eukaryota</taxon>
        <taxon>Viridiplantae</taxon>
        <taxon>Streptophyta</taxon>
        <taxon>Embryophyta</taxon>
        <taxon>Tracheophyta</taxon>
        <taxon>Spermatophyta</taxon>
        <taxon>Magnoliopsida</taxon>
        <taxon>eudicotyledons</taxon>
        <taxon>Gunneridae</taxon>
        <taxon>Pentapetalae</taxon>
        <taxon>asterids</taxon>
        <taxon>lamiids</taxon>
        <taxon>Solanales</taxon>
        <taxon>Solanaceae</taxon>
        <taxon>Nicotianoideae</taxon>
        <taxon>Nicotianeae</taxon>
        <taxon>Nicotiana</taxon>
    </lineage>
</organism>